<feature type="region of interest" description="Disordered" evidence="1">
    <location>
        <begin position="1"/>
        <end position="79"/>
    </location>
</feature>
<proteinExistence type="predicted"/>
<dbReference type="EMBL" id="DS999641">
    <property type="protein sequence ID" value="EFE68141.2"/>
    <property type="molecule type" value="Genomic_DNA"/>
</dbReference>
<protein>
    <submittedName>
        <fullName evidence="2">Predicted protein</fullName>
    </submittedName>
</protein>
<reference evidence="3" key="1">
    <citation type="submission" date="2008-12" db="EMBL/GenBank/DDBJ databases">
        <title>Annotation of Streptomyces ghanaensis ATCC 14672.</title>
        <authorList>
            <consortium name="The Broad Institute Genome Sequencing Platform"/>
            <consortium name="Broad Institute Microbial Sequencing Center"/>
            <person name="Fischbach M."/>
            <person name="Ward D."/>
            <person name="Young S."/>
            <person name="Kodira C.D."/>
            <person name="Zeng Q."/>
            <person name="Koehrsen M."/>
            <person name="Godfrey P."/>
            <person name="Alvarado L."/>
            <person name="Berlin A.M."/>
            <person name="Borenstein D."/>
            <person name="Chen Z."/>
            <person name="Engels R."/>
            <person name="Freedman E."/>
            <person name="Gellesch M."/>
            <person name="Goldberg J."/>
            <person name="Griggs A."/>
            <person name="Gujja S."/>
            <person name="Heiman D.I."/>
            <person name="Hepburn T.A."/>
            <person name="Howarth C."/>
            <person name="Jen D."/>
            <person name="Larson L."/>
            <person name="Lewis B."/>
            <person name="Mehta T."/>
            <person name="Park D."/>
            <person name="Pearson M."/>
            <person name="Roberts A."/>
            <person name="Saif S."/>
            <person name="Shea T.D."/>
            <person name="Shenoy N."/>
            <person name="Sisk P."/>
            <person name="Stolte C."/>
            <person name="Sykes S.N."/>
            <person name="Walk T."/>
            <person name="White J."/>
            <person name="Yandava C."/>
            <person name="Straight P."/>
            <person name="Clardy J."/>
            <person name="Hung D."/>
            <person name="Kolter R."/>
            <person name="Mekalanos J."/>
            <person name="Walker S."/>
            <person name="Walsh C.T."/>
            <person name="Wieland B.L.C."/>
            <person name="Ilzarbe M."/>
            <person name="Galagan J."/>
            <person name="Nusbaum C."/>
            <person name="Birren B."/>
        </authorList>
    </citation>
    <scope>NUCLEOTIDE SEQUENCE [LARGE SCALE GENOMIC DNA]</scope>
    <source>
        <strain evidence="3">ATCC 14672 / DSM 40746 / JCM 4963 / KCTC 9882 / NRRL B-12104 / FH 1290</strain>
    </source>
</reference>
<evidence type="ECO:0000313" key="2">
    <source>
        <dbReference type="EMBL" id="EFE68141.2"/>
    </source>
</evidence>
<organism evidence="2 3">
    <name type="scientific">Streptomyces viridosporus (strain ATCC 14672 / DSM 40746 / JCM 4963 / KCTC 9882 / NRRL B-12104 / FH 1290)</name>
    <name type="common">Streptomyces ghanaensis</name>
    <dbReference type="NCBI Taxonomy" id="566461"/>
    <lineage>
        <taxon>Bacteria</taxon>
        <taxon>Bacillati</taxon>
        <taxon>Actinomycetota</taxon>
        <taxon>Actinomycetes</taxon>
        <taxon>Kitasatosporales</taxon>
        <taxon>Streptomycetaceae</taxon>
        <taxon>Streptomyces</taxon>
    </lineage>
</organism>
<name>D6A9A5_STRV1</name>
<accession>D6A9A5</accession>
<dbReference type="Proteomes" id="UP000003824">
    <property type="component" value="Unassembled WGS sequence"/>
</dbReference>
<dbReference type="AlphaFoldDB" id="D6A9A5"/>
<sequence>MADRFKDGLLTPTETASHLRIPHGQGHHRPPGGRGERRGQRVRLRHDTGAGRRLGPDSGAPCRPSPSSTAISDVASRKD</sequence>
<evidence type="ECO:0000256" key="1">
    <source>
        <dbReference type="SAM" id="MobiDB-lite"/>
    </source>
</evidence>
<evidence type="ECO:0000313" key="3">
    <source>
        <dbReference type="Proteomes" id="UP000003824"/>
    </source>
</evidence>
<feature type="compositionally biased region" description="Basic and acidic residues" evidence="1">
    <location>
        <begin position="34"/>
        <end position="50"/>
    </location>
</feature>
<gene>
    <name evidence="2" type="ORF">SSFG_03387</name>
</gene>